<comment type="caution">
    <text evidence="1">The sequence shown here is derived from an EMBL/GenBank/DDBJ whole genome shotgun (WGS) entry which is preliminary data.</text>
</comment>
<reference evidence="1" key="1">
    <citation type="submission" date="2020-11" db="EMBL/GenBank/DDBJ databases">
        <authorList>
            <consortium name="DOE Joint Genome Institute"/>
            <person name="Ahrendt S."/>
            <person name="Riley R."/>
            <person name="Andreopoulos W."/>
            <person name="Labutti K."/>
            <person name="Pangilinan J."/>
            <person name="Ruiz-Duenas F.J."/>
            <person name="Barrasa J.M."/>
            <person name="Sanchez-Garcia M."/>
            <person name="Camarero S."/>
            <person name="Miyauchi S."/>
            <person name="Serrano A."/>
            <person name="Linde D."/>
            <person name="Babiker R."/>
            <person name="Drula E."/>
            <person name="Ayuso-Fernandez I."/>
            <person name="Pacheco R."/>
            <person name="Padilla G."/>
            <person name="Ferreira P."/>
            <person name="Barriuso J."/>
            <person name="Kellner H."/>
            <person name="Castanera R."/>
            <person name="Alfaro M."/>
            <person name="Ramirez L."/>
            <person name="Pisabarro A.G."/>
            <person name="Kuo A."/>
            <person name="Tritt A."/>
            <person name="Lipzen A."/>
            <person name="He G."/>
            <person name="Yan M."/>
            <person name="Ng V."/>
            <person name="Cullen D."/>
            <person name="Martin F."/>
            <person name="Rosso M.-N."/>
            <person name="Henrissat B."/>
            <person name="Hibbett D."/>
            <person name="Martinez A.T."/>
            <person name="Grigoriev I.V."/>
        </authorList>
    </citation>
    <scope>NUCLEOTIDE SEQUENCE</scope>
    <source>
        <strain evidence="1">CBS 247.69</strain>
    </source>
</reference>
<sequence length="425" mass="47842">MLEGAKRAAKKSAQGLMHSINEFSISGEIVSSKPTQVEERAQYKRPVRISIRRMNLKIDSPGDTGPPQNVLYWSKFNMGPIYELPFDIFSEENQLSLESISQVEHMMKFGRPLFYAMYKGGNTNIVTLAVQKLNRQPFNQTLNDQLAASFIRLLLEFEPLVEVARHTEMELIAGHMRVAYSMPKHRLYIYSGAPSESVLAEASACIMKKVKGDFITQVNTFLERGTISKGEWGELVGRLLLTLIHDKAISAEYTGYIRLLIRQKIKSKPANVIGGQTLEEVFTDARINFTHFVKARDTNIVSDQASWMVFIRCMAFACAVLLRDEKINQWAVTGIFVRFRDQSTPERVTTDSTELCFFTQAHPGDENDELYNTRPYITIAIKPKASELFEGNRPTPMTASTVPAGFADLEVTSHKSSHQAGKVGT</sequence>
<dbReference type="PANTHER" id="PTHR33266">
    <property type="entry name" value="CHROMOSOME 15, WHOLE GENOME SHOTGUN SEQUENCE"/>
    <property type="match status" value="1"/>
</dbReference>
<proteinExistence type="predicted"/>
<gene>
    <name evidence="1" type="ORF">BDZ94DRAFT_1310365</name>
</gene>
<evidence type="ECO:0000313" key="2">
    <source>
        <dbReference type="Proteomes" id="UP000807353"/>
    </source>
</evidence>
<organism evidence="1 2">
    <name type="scientific">Collybia nuda</name>
    <dbReference type="NCBI Taxonomy" id="64659"/>
    <lineage>
        <taxon>Eukaryota</taxon>
        <taxon>Fungi</taxon>
        <taxon>Dikarya</taxon>
        <taxon>Basidiomycota</taxon>
        <taxon>Agaricomycotina</taxon>
        <taxon>Agaricomycetes</taxon>
        <taxon>Agaricomycetidae</taxon>
        <taxon>Agaricales</taxon>
        <taxon>Tricholomatineae</taxon>
        <taxon>Clitocybaceae</taxon>
        <taxon>Collybia</taxon>
    </lineage>
</organism>
<keyword evidence="2" id="KW-1185">Reference proteome</keyword>
<dbReference type="OrthoDB" id="107110at2759"/>
<dbReference type="PANTHER" id="PTHR33266:SF1">
    <property type="entry name" value="F-BOX DOMAIN-CONTAINING PROTEIN"/>
    <property type="match status" value="1"/>
</dbReference>
<name>A0A9P6CDF4_9AGAR</name>
<dbReference type="AlphaFoldDB" id="A0A9P6CDF4"/>
<protein>
    <submittedName>
        <fullName evidence="1">Uncharacterized protein</fullName>
    </submittedName>
</protein>
<accession>A0A9P6CDF4</accession>
<dbReference type="Proteomes" id="UP000807353">
    <property type="component" value="Unassembled WGS sequence"/>
</dbReference>
<evidence type="ECO:0000313" key="1">
    <source>
        <dbReference type="EMBL" id="KAF9461736.1"/>
    </source>
</evidence>
<dbReference type="EMBL" id="MU150280">
    <property type="protein sequence ID" value="KAF9461736.1"/>
    <property type="molecule type" value="Genomic_DNA"/>
</dbReference>